<dbReference type="EMBL" id="BMRE01000053">
    <property type="protein sequence ID" value="GGU73463.1"/>
    <property type="molecule type" value="Genomic_DNA"/>
</dbReference>
<evidence type="ECO:0000313" key="2">
    <source>
        <dbReference type="EMBL" id="GGU73463.1"/>
    </source>
</evidence>
<evidence type="ECO:0000313" key="3">
    <source>
        <dbReference type="Proteomes" id="UP000649573"/>
    </source>
</evidence>
<keyword evidence="3" id="KW-1185">Reference proteome</keyword>
<sequence>MEIDEIETTSDACSMHPHSAGINVSGPKQVADRLRGEGVVAAPREIEHLAGLGGTPQLLLRLTRT</sequence>
<feature type="region of interest" description="Disordered" evidence="1">
    <location>
        <begin position="1"/>
        <end position="27"/>
    </location>
</feature>
<dbReference type="Proteomes" id="UP000649573">
    <property type="component" value="Unassembled WGS sequence"/>
</dbReference>
<comment type="caution">
    <text evidence="2">The sequence shown here is derived from an EMBL/GenBank/DDBJ whole genome shotgun (WGS) entry which is preliminary data.</text>
</comment>
<organism evidence="2 3">
    <name type="scientific">Lentzea flava</name>
    <dbReference type="NCBI Taxonomy" id="103732"/>
    <lineage>
        <taxon>Bacteria</taxon>
        <taxon>Bacillati</taxon>
        <taxon>Actinomycetota</taxon>
        <taxon>Actinomycetes</taxon>
        <taxon>Pseudonocardiales</taxon>
        <taxon>Pseudonocardiaceae</taxon>
        <taxon>Lentzea</taxon>
    </lineage>
</organism>
<reference evidence="3" key="1">
    <citation type="journal article" date="2019" name="Int. J. Syst. Evol. Microbiol.">
        <title>The Global Catalogue of Microorganisms (GCM) 10K type strain sequencing project: providing services to taxonomists for standard genome sequencing and annotation.</title>
        <authorList>
            <consortium name="The Broad Institute Genomics Platform"/>
            <consortium name="The Broad Institute Genome Sequencing Center for Infectious Disease"/>
            <person name="Wu L."/>
            <person name="Ma J."/>
        </authorList>
    </citation>
    <scope>NUCLEOTIDE SEQUENCE [LARGE SCALE GENOMIC DNA]</scope>
    <source>
        <strain evidence="3">JCM 3296</strain>
    </source>
</reference>
<proteinExistence type="predicted"/>
<name>A0ABQ2VBU0_9PSEU</name>
<accession>A0ABQ2VBU0</accession>
<gene>
    <name evidence="2" type="ORF">GCM10010178_76280</name>
</gene>
<protein>
    <submittedName>
        <fullName evidence="2">Uncharacterized protein</fullName>
    </submittedName>
</protein>
<evidence type="ECO:0000256" key="1">
    <source>
        <dbReference type="SAM" id="MobiDB-lite"/>
    </source>
</evidence>